<organism evidence="1 2">
    <name type="scientific">Malus domestica</name>
    <name type="common">Apple</name>
    <name type="synonym">Pyrus malus</name>
    <dbReference type="NCBI Taxonomy" id="3750"/>
    <lineage>
        <taxon>Eukaryota</taxon>
        <taxon>Viridiplantae</taxon>
        <taxon>Streptophyta</taxon>
        <taxon>Embryophyta</taxon>
        <taxon>Tracheophyta</taxon>
        <taxon>Spermatophyta</taxon>
        <taxon>Magnoliopsida</taxon>
        <taxon>eudicotyledons</taxon>
        <taxon>Gunneridae</taxon>
        <taxon>Pentapetalae</taxon>
        <taxon>rosids</taxon>
        <taxon>fabids</taxon>
        <taxon>Rosales</taxon>
        <taxon>Rosaceae</taxon>
        <taxon>Amygdaloideae</taxon>
        <taxon>Maleae</taxon>
        <taxon>Malus</taxon>
    </lineage>
</organism>
<dbReference type="AlphaFoldDB" id="A0A498HPF9"/>
<accession>A0A498HPF9</accession>
<evidence type="ECO:0000313" key="1">
    <source>
        <dbReference type="EMBL" id="RXH71792.1"/>
    </source>
</evidence>
<proteinExistence type="predicted"/>
<evidence type="ECO:0000313" key="2">
    <source>
        <dbReference type="Proteomes" id="UP000290289"/>
    </source>
</evidence>
<gene>
    <name evidence="1" type="ORF">DVH24_025293</name>
</gene>
<dbReference type="EMBL" id="RDQH01000342">
    <property type="protein sequence ID" value="RXH71792.1"/>
    <property type="molecule type" value="Genomic_DNA"/>
</dbReference>
<name>A0A498HPF9_MALDO</name>
<sequence length="102" mass="11771">MVEKGFEALAAIDQSWESFTAEQSEENESNEKWVSGRATICRAFSSLLQQAWLAPVHHLKNEGIWKKHLQPSLNKWHQAVVVIESRHESEANYYDEVSVFIN</sequence>
<keyword evidence="2" id="KW-1185">Reference proteome</keyword>
<reference evidence="1 2" key="1">
    <citation type="submission" date="2018-10" db="EMBL/GenBank/DDBJ databases">
        <title>A high-quality apple genome assembly.</title>
        <authorList>
            <person name="Hu J."/>
        </authorList>
    </citation>
    <scope>NUCLEOTIDE SEQUENCE [LARGE SCALE GENOMIC DNA]</scope>
    <source>
        <strain evidence="2">cv. HFTH1</strain>
        <tissue evidence="1">Young leaf</tissue>
    </source>
</reference>
<protein>
    <submittedName>
        <fullName evidence="1">Uncharacterized protein</fullName>
    </submittedName>
</protein>
<dbReference type="STRING" id="3750.A0A498HPF9"/>
<comment type="caution">
    <text evidence="1">The sequence shown here is derived from an EMBL/GenBank/DDBJ whole genome shotgun (WGS) entry which is preliminary data.</text>
</comment>
<dbReference type="Proteomes" id="UP000290289">
    <property type="component" value="Chromosome 16"/>
</dbReference>